<feature type="transmembrane region" description="Helical" evidence="12">
    <location>
        <begin position="99"/>
        <end position="122"/>
    </location>
</feature>
<dbReference type="InterPro" id="IPR007315">
    <property type="entry name" value="PIG-V/Gpi18"/>
</dbReference>
<organism evidence="14 15">
    <name type="scientific">Tetrapyrgos nigripes</name>
    <dbReference type="NCBI Taxonomy" id="182062"/>
    <lineage>
        <taxon>Eukaryota</taxon>
        <taxon>Fungi</taxon>
        <taxon>Dikarya</taxon>
        <taxon>Basidiomycota</taxon>
        <taxon>Agaricomycotina</taxon>
        <taxon>Agaricomycetes</taxon>
        <taxon>Agaricomycetidae</taxon>
        <taxon>Agaricales</taxon>
        <taxon>Marasmiineae</taxon>
        <taxon>Marasmiaceae</taxon>
        <taxon>Tetrapyrgos</taxon>
    </lineage>
</organism>
<accession>A0A8H5GB13</accession>
<dbReference type="PANTHER" id="PTHR12468:SF2">
    <property type="entry name" value="GPI MANNOSYLTRANSFERASE 2"/>
    <property type="match status" value="1"/>
</dbReference>
<comment type="similarity">
    <text evidence="3 12">Belongs to the PIGV family.</text>
</comment>
<reference evidence="14 15" key="1">
    <citation type="journal article" date="2020" name="ISME J.">
        <title>Uncovering the hidden diversity of litter-decomposition mechanisms in mushroom-forming fungi.</title>
        <authorList>
            <person name="Floudas D."/>
            <person name="Bentzer J."/>
            <person name="Ahren D."/>
            <person name="Johansson T."/>
            <person name="Persson P."/>
            <person name="Tunlid A."/>
        </authorList>
    </citation>
    <scope>NUCLEOTIDE SEQUENCE [LARGE SCALE GENOMIC DNA]</scope>
    <source>
        <strain evidence="14 15">CBS 291.85</strain>
    </source>
</reference>
<feature type="compositionally biased region" description="Basic and acidic residues" evidence="13">
    <location>
        <begin position="335"/>
        <end position="346"/>
    </location>
</feature>
<dbReference type="AlphaFoldDB" id="A0A8H5GB13"/>
<keyword evidence="9 12" id="KW-0256">Endoplasmic reticulum</keyword>
<evidence type="ECO:0000313" key="15">
    <source>
        <dbReference type="Proteomes" id="UP000559256"/>
    </source>
</evidence>
<dbReference type="Pfam" id="PF04188">
    <property type="entry name" value="Mannosyl_trans2"/>
    <property type="match status" value="1"/>
</dbReference>
<evidence type="ECO:0000256" key="11">
    <source>
        <dbReference type="ARBA" id="ARBA00023136"/>
    </source>
</evidence>
<keyword evidence="8 12" id="KW-0812">Transmembrane</keyword>
<comment type="function">
    <text evidence="12">Mannosyltransferase involved in glycosylphosphatidylinositol-anchor biosynthesis.</text>
</comment>
<protein>
    <recommendedName>
        <fullName evidence="4 12">GPI mannosyltransferase 2</fullName>
        <ecNumber evidence="12">2.4.1.-</ecNumber>
    </recommendedName>
</protein>
<evidence type="ECO:0000256" key="6">
    <source>
        <dbReference type="ARBA" id="ARBA00022676"/>
    </source>
</evidence>
<dbReference type="OrthoDB" id="10252502at2759"/>
<keyword evidence="6 12" id="KW-0328">Glycosyltransferase</keyword>
<feature type="transmembrane region" description="Helical" evidence="12">
    <location>
        <begin position="450"/>
        <end position="468"/>
    </location>
</feature>
<dbReference type="GO" id="GO:0031501">
    <property type="term" value="C:mannosyltransferase complex"/>
    <property type="evidence" value="ECO:0007669"/>
    <property type="project" value="TreeGrafter"/>
</dbReference>
<keyword evidence="7 12" id="KW-0808">Transferase</keyword>
<feature type="transmembrane region" description="Helical" evidence="12">
    <location>
        <begin position="284"/>
        <end position="305"/>
    </location>
</feature>
<comment type="subcellular location">
    <subcellularLocation>
        <location evidence="1 12">Endoplasmic reticulum membrane</location>
        <topology evidence="1 12">Multi-pass membrane protein</topology>
    </subcellularLocation>
</comment>
<feature type="transmembrane region" description="Helical" evidence="12">
    <location>
        <begin position="220"/>
        <end position="241"/>
    </location>
</feature>
<dbReference type="GO" id="GO:0005789">
    <property type="term" value="C:endoplasmic reticulum membrane"/>
    <property type="evidence" value="ECO:0007669"/>
    <property type="project" value="UniProtKB-SubCell"/>
</dbReference>
<evidence type="ECO:0000256" key="13">
    <source>
        <dbReference type="SAM" id="MobiDB-lite"/>
    </source>
</evidence>
<evidence type="ECO:0000256" key="9">
    <source>
        <dbReference type="ARBA" id="ARBA00022824"/>
    </source>
</evidence>
<proteinExistence type="inferred from homology"/>
<feature type="transmembrane region" description="Helical" evidence="12">
    <location>
        <begin position="7"/>
        <end position="29"/>
    </location>
</feature>
<comment type="caution">
    <text evidence="12">Lacks conserved residue(s) required for the propagation of feature annotation.</text>
</comment>
<evidence type="ECO:0000256" key="2">
    <source>
        <dbReference type="ARBA" id="ARBA00004687"/>
    </source>
</evidence>
<evidence type="ECO:0000256" key="7">
    <source>
        <dbReference type="ARBA" id="ARBA00022679"/>
    </source>
</evidence>
<keyword evidence="15" id="KW-1185">Reference proteome</keyword>
<dbReference type="Proteomes" id="UP000559256">
    <property type="component" value="Unassembled WGS sequence"/>
</dbReference>
<comment type="caution">
    <text evidence="14">The sequence shown here is derived from an EMBL/GenBank/DDBJ whole genome shotgun (WGS) entry which is preliminary data.</text>
</comment>
<evidence type="ECO:0000256" key="4">
    <source>
        <dbReference type="ARBA" id="ARBA00013795"/>
    </source>
</evidence>
<dbReference type="GO" id="GO:0006506">
    <property type="term" value="P:GPI anchor biosynthetic process"/>
    <property type="evidence" value="ECO:0007669"/>
    <property type="project" value="UniProtKB-UniPathway"/>
</dbReference>
<dbReference type="GO" id="GO:0004376">
    <property type="term" value="F:GPI mannosyltransferase activity"/>
    <property type="evidence" value="ECO:0007669"/>
    <property type="project" value="InterPro"/>
</dbReference>
<gene>
    <name evidence="14" type="ORF">D9758_007271</name>
</gene>
<dbReference type="PANTHER" id="PTHR12468">
    <property type="entry name" value="GPI MANNOSYLTRANSFERASE 2"/>
    <property type="match status" value="1"/>
</dbReference>
<evidence type="ECO:0000256" key="3">
    <source>
        <dbReference type="ARBA" id="ARBA00008698"/>
    </source>
</evidence>
<dbReference type="UniPathway" id="UPA00196"/>
<evidence type="ECO:0000256" key="12">
    <source>
        <dbReference type="RuleBase" id="RU363112"/>
    </source>
</evidence>
<dbReference type="EMBL" id="JAACJM010000039">
    <property type="protein sequence ID" value="KAF5361632.1"/>
    <property type="molecule type" value="Genomic_DNA"/>
</dbReference>
<feature type="transmembrane region" description="Helical" evidence="12">
    <location>
        <begin position="189"/>
        <end position="208"/>
    </location>
</feature>
<feature type="transmembrane region" description="Helical" evidence="12">
    <location>
        <begin position="129"/>
        <end position="146"/>
    </location>
</feature>
<name>A0A8H5GB13_9AGAR</name>
<dbReference type="GO" id="GO:0000009">
    <property type="term" value="F:alpha-1,6-mannosyltransferase activity"/>
    <property type="evidence" value="ECO:0007669"/>
    <property type="project" value="InterPro"/>
</dbReference>
<evidence type="ECO:0000256" key="10">
    <source>
        <dbReference type="ARBA" id="ARBA00022989"/>
    </source>
</evidence>
<comment type="pathway">
    <text evidence="2 12">Glycolipid biosynthesis; glycosylphosphatidylinositol-anchor biosynthesis.</text>
</comment>
<sequence>MDDLQSLTLLTLLSRVIVFLLVYLSAYLIPSFDSSHKTVLTSKWSEPLLRWDSFHFLHIAKEGYVYEHEWAFLAGAPMVMRYTGYLAERLLSLKSSPDLLLTGALAAMACDTTRTLYLWALYHLRSRKLAYLVAVLSLMSSSPATLRLTPYQEPFFAYFSYKGMLYCTKDQWFLASVSFALAGTFRSNGILLSGYILWGLLVVPLLKIRTIPPINLLRSILYTSLILSPLIYHQYTGYLAFCVLSQAPTSPPSWCSLTLPSIYTHAQLKYWNVGFLRYWTISQIPNFALAAPPLGCLLSWCFYVLRPGNLEYLLRKASVQEDDDGTGTITGTTKYSDKGEDKDKAKAKPKTKPISPKTKDNVTPRKSQVQTVPSPFLTPTLLPHTIHALILSFILLFASHTQIVLRVGPASVPVMYVAGAWLVVSDSEGEDEKDPGYQGKKKRKIKWGKLWIGWSLVWGVLSCVFWAAGLPPA</sequence>
<keyword evidence="10 12" id="KW-1133">Transmembrane helix</keyword>
<evidence type="ECO:0000256" key="5">
    <source>
        <dbReference type="ARBA" id="ARBA00022502"/>
    </source>
</evidence>
<keyword evidence="11 12" id="KW-0472">Membrane</keyword>
<evidence type="ECO:0000256" key="1">
    <source>
        <dbReference type="ARBA" id="ARBA00004477"/>
    </source>
</evidence>
<evidence type="ECO:0000256" key="8">
    <source>
        <dbReference type="ARBA" id="ARBA00022692"/>
    </source>
</evidence>
<keyword evidence="5 12" id="KW-0337">GPI-anchor biosynthesis</keyword>
<evidence type="ECO:0000313" key="14">
    <source>
        <dbReference type="EMBL" id="KAF5361632.1"/>
    </source>
</evidence>
<dbReference type="EC" id="2.4.1.-" evidence="12"/>
<feature type="region of interest" description="Disordered" evidence="13">
    <location>
        <begin position="325"/>
        <end position="369"/>
    </location>
</feature>